<dbReference type="EMBL" id="RYDJ01000026">
    <property type="protein sequence ID" value="RTZ01449.1"/>
    <property type="molecule type" value="Genomic_DNA"/>
</dbReference>
<protein>
    <recommendedName>
        <fullName evidence="1">RelA/SpoT domain-containing protein</fullName>
    </recommendedName>
</protein>
<dbReference type="Gene3D" id="1.10.287.860">
    <property type="entry name" value="Nucleotidyltransferase"/>
    <property type="match status" value="1"/>
</dbReference>
<sequence>MNEVQEIVDLWSLDKPNYEILGKIVYSFIQEKITDNEIIPEVHYRTKDLISIIKKVKKKKLEKEYSYNHLNDKLGIRIICKFQEEMEIIDKFIKENFIVVNTEYKHEQLDFNKLDYISNHYDSKINCLNEEFKSHTDFEHLVFEIQVRTLNQHAWSNTSHSISYKQEANMPLNLKRKVYRLLSLYELADDEFSSVNQALKDNENDLVYKLLRKLEGKFYKHAKFDFDRDTSMKDIKVILNYLEEESEKRNLIENIENFISDNEKKIIRIFDTYRGRFHEILLLTQPEIFIIWYMLRNTPFTIEDNWDNDFDIEDLNQVKTLWGNEL</sequence>
<dbReference type="CDD" id="cd05399">
    <property type="entry name" value="NT_Rel-Spo_like"/>
    <property type="match status" value="1"/>
</dbReference>
<dbReference type="Pfam" id="PF04607">
    <property type="entry name" value="RelA_SpoT"/>
    <property type="match status" value="1"/>
</dbReference>
<feature type="domain" description="RelA/SpoT" evidence="1">
    <location>
        <begin position="44"/>
        <end position="170"/>
    </location>
</feature>
<organism evidence="2 3">
    <name type="scientific">Flavobacterium bomense</name>
    <dbReference type="NCBI Taxonomy" id="2497483"/>
    <lineage>
        <taxon>Bacteria</taxon>
        <taxon>Pseudomonadati</taxon>
        <taxon>Bacteroidota</taxon>
        <taxon>Flavobacteriia</taxon>
        <taxon>Flavobacteriales</taxon>
        <taxon>Flavobacteriaceae</taxon>
        <taxon>Flavobacterium</taxon>
    </lineage>
</organism>
<dbReference type="InterPro" id="IPR007685">
    <property type="entry name" value="RelA_SpoT"/>
</dbReference>
<dbReference type="RefSeq" id="WP_126563039.1">
    <property type="nucleotide sequence ID" value="NZ_RYDJ01000026.1"/>
</dbReference>
<dbReference type="AlphaFoldDB" id="A0A3S0PF21"/>
<evidence type="ECO:0000259" key="1">
    <source>
        <dbReference type="SMART" id="SM00954"/>
    </source>
</evidence>
<evidence type="ECO:0000313" key="3">
    <source>
        <dbReference type="Proteomes" id="UP000280825"/>
    </source>
</evidence>
<dbReference type="PANTHER" id="PTHR41773:SF1">
    <property type="entry name" value="RELA_SPOT DOMAIN-CONTAINING PROTEIN"/>
    <property type="match status" value="1"/>
</dbReference>
<dbReference type="SMART" id="SM00954">
    <property type="entry name" value="RelA_SpoT"/>
    <property type="match status" value="1"/>
</dbReference>
<proteinExistence type="predicted"/>
<accession>A0A3S0PF21</accession>
<dbReference type="PANTHER" id="PTHR41773">
    <property type="entry name" value="GTP PYROPHOSPHATASE-RELATED"/>
    <property type="match status" value="1"/>
</dbReference>
<dbReference type="Proteomes" id="UP000280825">
    <property type="component" value="Unassembled WGS sequence"/>
</dbReference>
<reference evidence="2 3" key="1">
    <citation type="submission" date="2018-12" db="EMBL/GenBank/DDBJ databases">
        <title>Flavobacterium sp. nov., isolated from glacier ice.</title>
        <authorList>
            <person name="Liu Q."/>
            <person name="Xin Y.-H."/>
        </authorList>
    </citation>
    <scope>NUCLEOTIDE SEQUENCE [LARGE SCALE GENOMIC DNA]</scope>
    <source>
        <strain evidence="2 3">RB1N8</strain>
    </source>
</reference>
<name>A0A3S0PF21_9FLAO</name>
<comment type="caution">
    <text evidence="2">The sequence shown here is derived from an EMBL/GenBank/DDBJ whole genome shotgun (WGS) entry which is preliminary data.</text>
</comment>
<evidence type="ECO:0000313" key="2">
    <source>
        <dbReference type="EMBL" id="RTZ01449.1"/>
    </source>
</evidence>
<keyword evidence="3" id="KW-1185">Reference proteome</keyword>
<dbReference type="SUPFAM" id="SSF81301">
    <property type="entry name" value="Nucleotidyltransferase"/>
    <property type="match status" value="1"/>
</dbReference>
<dbReference type="GO" id="GO:0015969">
    <property type="term" value="P:guanosine tetraphosphate metabolic process"/>
    <property type="evidence" value="ECO:0007669"/>
    <property type="project" value="InterPro"/>
</dbReference>
<dbReference type="Gene3D" id="3.30.460.10">
    <property type="entry name" value="Beta Polymerase, domain 2"/>
    <property type="match status" value="1"/>
</dbReference>
<dbReference type="InterPro" id="IPR043519">
    <property type="entry name" value="NT_sf"/>
</dbReference>
<gene>
    <name evidence="2" type="ORF">EKL98_15015</name>
</gene>